<dbReference type="AlphaFoldDB" id="A0A9D9HI44"/>
<accession>A0A9D9HI44</accession>
<keyword evidence="5 7" id="KW-0472">Membrane</keyword>
<comment type="function">
    <text evidence="7">F(1)F(0) ATP synthase produces ATP from ADP in the presence of a proton or sodium gradient. F-type ATPases consist of two structural domains, F(1) containing the extramembraneous catalytic core and F(0) containing the membrane proton channel, linked together by a central stalk and a peripheral stalk. During catalysis, ATP synthesis in the catalytic domain of F(1) is coupled via a rotary mechanism of the central stalk subunits to proton translocation.</text>
</comment>
<organism evidence="8 9">
    <name type="scientific">Candidatus Cryptobacteroides intestinavium</name>
    <dbReference type="NCBI Taxonomy" id="2840766"/>
    <lineage>
        <taxon>Bacteria</taxon>
        <taxon>Pseudomonadati</taxon>
        <taxon>Bacteroidota</taxon>
        <taxon>Bacteroidia</taxon>
        <taxon>Bacteroidales</taxon>
        <taxon>Candidatus Cryptobacteroides</taxon>
    </lineage>
</organism>
<keyword evidence="6 7" id="KW-0066">ATP synthesis</keyword>
<protein>
    <recommendedName>
        <fullName evidence="7">ATP synthase subunit delta</fullName>
    </recommendedName>
    <alternativeName>
        <fullName evidence="7">ATP synthase F(1) sector subunit delta</fullName>
    </alternativeName>
    <alternativeName>
        <fullName evidence="7">F-type ATPase subunit delta</fullName>
        <shortName evidence="7">F-ATPase subunit delta</shortName>
    </alternativeName>
</protein>
<dbReference type="GO" id="GO:0005886">
    <property type="term" value="C:plasma membrane"/>
    <property type="evidence" value="ECO:0007669"/>
    <property type="project" value="UniProtKB-SubCell"/>
</dbReference>
<comment type="function">
    <text evidence="7">This protein is part of the stalk that links CF(0) to CF(1). It either transmits conformational changes from CF(0) to CF(1) or is implicated in proton conduction.</text>
</comment>
<dbReference type="InterPro" id="IPR000711">
    <property type="entry name" value="ATPase_OSCP/dsu"/>
</dbReference>
<comment type="caution">
    <text evidence="8">The sequence shown here is derived from an EMBL/GenBank/DDBJ whole genome shotgun (WGS) entry which is preliminary data.</text>
</comment>
<evidence type="ECO:0000256" key="2">
    <source>
        <dbReference type="ARBA" id="ARBA00022448"/>
    </source>
</evidence>
<comment type="similarity">
    <text evidence="7">Belongs to the ATPase delta chain family.</text>
</comment>
<dbReference type="NCBIfam" id="TIGR01145">
    <property type="entry name" value="ATP_synt_delta"/>
    <property type="match status" value="1"/>
</dbReference>
<keyword evidence="7" id="KW-1003">Cell membrane</keyword>
<dbReference type="SUPFAM" id="SSF47928">
    <property type="entry name" value="N-terminal domain of the delta subunit of the F1F0-ATP synthase"/>
    <property type="match status" value="1"/>
</dbReference>
<reference evidence="8" key="1">
    <citation type="submission" date="2020-10" db="EMBL/GenBank/DDBJ databases">
        <authorList>
            <person name="Gilroy R."/>
        </authorList>
    </citation>
    <scope>NUCLEOTIDE SEQUENCE</scope>
    <source>
        <strain evidence="8">B1-20833</strain>
    </source>
</reference>
<dbReference type="PRINTS" id="PR00125">
    <property type="entry name" value="ATPASEDELTA"/>
</dbReference>
<dbReference type="GO" id="GO:0045259">
    <property type="term" value="C:proton-transporting ATP synthase complex"/>
    <property type="evidence" value="ECO:0007669"/>
    <property type="project" value="UniProtKB-KW"/>
</dbReference>
<dbReference type="InterPro" id="IPR026015">
    <property type="entry name" value="ATP_synth_OSCP/delta_N_sf"/>
</dbReference>
<dbReference type="NCBIfam" id="NF009964">
    <property type="entry name" value="PRK13429.1-3"/>
    <property type="match status" value="1"/>
</dbReference>
<evidence type="ECO:0000256" key="4">
    <source>
        <dbReference type="ARBA" id="ARBA00023065"/>
    </source>
</evidence>
<keyword evidence="3 7" id="KW-0375">Hydrogen ion transport</keyword>
<evidence type="ECO:0000256" key="7">
    <source>
        <dbReference type="HAMAP-Rule" id="MF_01416"/>
    </source>
</evidence>
<keyword evidence="4 7" id="KW-0406">Ion transport</keyword>
<dbReference type="EMBL" id="JADIMI010000070">
    <property type="protein sequence ID" value="MBO8452701.1"/>
    <property type="molecule type" value="Genomic_DNA"/>
</dbReference>
<evidence type="ECO:0000256" key="1">
    <source>
        <dbReference type="ARBA" id="ARBA00004370"/>
    </source>
</evidence>
<dbReference type="HAMAP" id="MF_01416">
    <property type="entry name" value="ATP_synth_delta_bact"/>
    <property type="match status" value="1"/>
</dbReference>
<dbReference type="PANTHER" id="PTHR11910">
    <property type="entry name" value="ATP SYNTHASE DELTA CHAIN"/>
    <property type="match status" value="1"/>
</dbReference>
<evidence type="ECO:0000256" key="6">
    <source>
        <dbReference type="ARBA" id="ARBA00023310"/>
    </source>
</evidence>
<keyword evidence="2 7" id="KW-0813">Transport</keyword>
<name>A0A9D9HI44_9BACT</name>
<dbReference type="Proteomes" id="UP000823661">
    <property type="component" value="Unassembled WGS sequence"/>
</dbReference>
<dbReference type="Gene3D" id="1.10.520.20">
    <property type="entry name" value="N-terminal domain of the delta subunit of the F1F0-ATP synthase"/>
    <property type="match status" value="1"/>
</dbReference>
<keyword evidence="7" id="KW-0139">CF(1)</keyword>
<evidence type="ECO:0000256" key="5">
    <source>
        <dbReference type="ARBA" id="ARBA00023136"/>
    </source>
</evidence>
<evidence type="ECO:0000256" key="3">
    <source>
        <dbReference type="ARBA" id="ARBA00022781"/>
    </source>
</evidence>
<evidence type="ECO:0000313" key="9">
    <source>
        <dbReference type="Proteomes" id="UP000823661"/>
    </source>
</evidence>
<sequence>MDTGLMSRRYAKALADYSSERKEEARVYGEIQQLSKLYRQEHLLLEALQSPVLPVEEKVSAFSHLSPTPLSKSLEDFIRLVIRHHRESSLYLMFLSFMDLYRERHNIREAELVTASPVGEEVEEALRKRVQEWSKCTIDFNRKVNPALIGGFIFRMGDDLIDASLSTQIRLLRNRLGNEPIRKI</sequence>
<evidence type="ECO:0000313" key="8">
    <source>
        <dbReference type="EMBL" id="MBO8452701.1"/>
    </source>
</evidence>
<dbReference type="Pfam" id="PF00213">
    <property type="entry name" value="OSCP"/>
    <property type="match status" value="1"/>
</dbReference>
<reference evidence="8" key="2">
    <citation type="journal article" date="2021" name="PeerJ">
        <title>Extensive microbial diversity within the chicken gut microbiome revealed by metagenomics and culture.</title>
        <authorList>
            <person name="Gilroy R."/>
            <person name="Ravi A."/>
            <person name="Getino M."/>
            <person name="Pursley I."/>
            <person name="Horton D.L."/>
            <person name="Alikhan N.F."/>
            <person name="Baker D."/>
            <person name="Gharbi K."/>
            <person name="Hall N."/>
            <person name="Watson M."/>
            <person name="Adriaenssens E.M."/>
            <person name="Foster-Nyarko E."/>
            <person name="Jarju S."/>
            <person name="Secka A."/>
            <person name="Antonio M."/>
            <person name="Oren A."/>
            <person name="Chaudhuri R.R."/>
            <person name="La Ragione R."/>
            <person name="Hildebrand F."/>
            <person name="Pallen M.J."/>
        </authorList>
    </citation>
    <scope>NUCLEOTIDE SEQUENCE</scope>
    <source>
        <strain evidence="8">B1-20833</strain>
    </source>
</reference>
<dbReference type="GO" id="GO:0046933">
    <property type="term" value="F:proton-transporting ATP synthase activity, rotational mechanism"/>
    <property type="evidence" value="ECO:0007669"/>
    <property type="project" value="UniProtKB-UniRule"/>
</dbReference>
<comment type="subcellular location">
    <subcellularLocation>
        <location evidence="7">Cell membrane</location>
        <topology evidence="7">Peripheral membrane protein</topology>
    </subcellularLocation>
    <subcellularLocation>
        <location evidence="1">Membrane</location>
    </subcellularLocation>
</comment>
<proteinExistence type="inferred from homology"/>
<gene>
    <name evidence="7" type="primary">atpH</name>
    <name evidence="8" type="ORF">IAC06_07455</name>
</gene>